<evidence type="ECO:0000256" key="1">
    <source>
        <dbReference type="PIRSR" id="PIRSR600250-50"/>
    </source>
</evidence>
<dbReference type="CDD" id="cd13426">
    <property type="entry name" value="Peptidase_G1"/>
    <property type="match status" value="1"/>
</dbReference>
<dbReference type="InterPro" id="IPR013320">
    <property type="entry name" value="ConA-like_dom_sf"/>
</dbReference>
<dbReference type="SUPFAM" id="SSF49899">
    <property type="entry name" value="Concanavalin A-like lectins/glucanases"/>
    <property type="match status" value="1"/>
</dbReference>
<dbReference type="PANTHER" id="PTHR37536:SF1">
    <property type="entry name" value="ASPERGILLOPEPSIN, PUTAITVE (AFU_ORTHOLOGUE AFUA_7G01200)"/>
    <property type="match status" value="1"/>
</dbReference>
<name>A0AAD7TP34_9APHY</name>
<dbReference type="AlphaFoldDB" id="A0AAD7TP34"/>
<dbReference type="InterPro" id="IPR000250">
    <property type="entry name" value="Peptidase_G1"/>
</dbReference>
<feature type="active site" description="Proton acceptor" evidence="1">
    <location>
        <position position="204"/>
    </location>
</feature>
<reference evidence="4" key="1">
    <citation type="submission" date="2022-11" db="EMBL/GenBank/DDBJ databases">
        <title>Genome Sequence of Cubamyces cubensis.</title>
        <authorList>
            <person name="Buettner E."/>
        </authorList>
    </citation>
    <scope>NUCLEOTIDE SEQUENCE</scope>
    <source>
        <strain evidence="4">MPL-01</strain>
    </source>
</reference>
<evidence type="ECO:0000256" key="2">
    <source>
        <dbReference type="SAM" id="MobiDB-lite"/>
    </source>
</evidence>
<dbReference type="InterPro" id="IPR038656">
    <property type="entry name" value="Peptidase_G1_sf"/>
</dbReference>
<feature type="chain" id="PRO_5042000984" description="Aspergillopepsin-2" evidence="3">
    <location>
        <begin position="17"/>
        <end position="283"/>
    </location>
</feature>
<evidence type="ECO:0000313" key="4">
    <source>
        <dbReference type="EMBL" id="KAJ8468943.1"/>
    </source>
</evidence>
<dbReference type="Pfam" id="PF01828">
    <property type="entry name" value="Peptidase_A4"/>
    <property type="match status" value="1"/>
</dbReference>
<protein>
    <recommendedName>
        <fullName evidence="6">Aspergillopepsin-2</fullName>
    </recommendedName>
</protein>
<feature type="region of interest" description="Disordered" evidence="2">
    <location>
        <begin position="29"/>
        <end position="50"/>
    </location>
</feature>
<sequence length="283" mass="30258">MLLFAILSQILVAAAAIAIPTSRERRAQRLARRAAGAHSSQPKQVSHDPAAVHEGTNITAAEYTDNWAGAVYLFWPGIMKSVTGTFVVPVPREPVGADGFHSVVAWVGIDGYHCPDAILQTGVKMSVSGNDTAYNAWYEWFPFFGHDFDGFPVRGGDTITATVVATSTTSGSATVINHSTGQQVTQTFKGYPELCLQEAEWIVEDYKLNGERVPLADFDRVTFTNASAETTLVGAVYPGDGTVLDMRQGEIILAVAEVDGSTVNVRYGLGIFGDNPANSTATP</sequence>
<organism evidence="4 5">
    <name type="scientific">Trametes cubensis</name>
    <dbReference type="NCBI Taxonomy" id="1111947"/>
    <lineage>
        <taxon>Eukaryota</taxon>
        <taxon>Fungi</taxon>
        <taxon>Dikarya</taxon>
        <taxon>Basidiomycota</taxon>
        <taxon>Agaricomycotina</taxon>
        <taxon>Agaricomycetes</taxon>
        <taxon>Polyporales</taxon>
        <taxon>Polyporaceae</taxon>
        <taxon>Trametes</taxon>
    </lineage>
</organism>
<dbReference type="Proteomes" id="UP001215151">
    <property type="component" value="Unassembled WGS sequence"/>
</dbReference>
<evidence type="ECO:0000313" key="5">
    <source>
        <dbReference type="Proteomes" id="UP001215151"/>
    </source>
</evidence>
<dbReference type="PRINTS" id="PR00977">
    <property type="entry name" value="SCYTLDPTASE"/>
</dbReference>
<dbReference type="GO" id="GO:0006508">
    <property type="term" value="P:proteolysis"/>
    <property type="evidence" value="ECO:0007669"/>
    <property type="project" value="InterPro"/>
</dbReference>
<dbReference type="GO" id="GO:0070007">
    <property type="term" value="F:glutamic-type endopeptidase activity"/>
    <property type="evidence" value="ECO:0007669"/>
    <property type="project" value="InterPro"/>
</dbReference>
<dbReference type="Gene3D" id="2.60.120.700">
    <property type="entry name" value="Peptidase G1"/>
    <property type="match status" value="1"/>
</dbReference>
<keyword evidence="5" id="KW-1185">Reference proteome</keyword>
<feature type="signal peptide" evidence="3">
    <location>
        <begin position="1"/>
        <end position="16"/>
    </location>
</feature>
<evidence type="ECO:0008006" key="6">
    <source>
        <dbReference type="Google" id="ProtNLM"/>
    </source>
</evidence>
<dbReference type="EMBL" id="JAPEVG010000313">
    <property type="protein sequence ID" value="KAJ8468943.1"/>
    <property type="molecule type" value="Genomic_DNA"/>
</dbReference>
<dbReference type="PANTHER" id="PTHR37536">
    <property type="entry name" value="PUTATIVE (AFU_ORTHOLOGUE AFUA_3G02970)-RELATED"/>
    <property type="match status" value="1"/>
</dbReference>
<gene>
    <name evidence="4" type="ORF">ONZ51_g9324</name>
</gene>
<comment type="caution">
    <text evidence="4">The sequence shown here is derived from an EMBL/GenBank/DDBJ whole genome shotgun (WGS) entry which is preliminary data.</text>
</comment>
<keyword evidence="3" id="KW-0732">Signal</keyword>
<evidence type="ECO:0000256" key="3">
    <source>
        <dbReference type="SAM" id="SignalP"/>
    </source>
</evidence>
<proteinExistence type="predicted"/>
<accession>A0AAD7TP34</accession>